<protein>
    <submittedName>
        <fullName evidence="1">Uncharacterized protein</fullName>
    </submittedName>
</protein>
<sequence>MNTSSKNWHAWLNAMPPKPDSFHVVGDVEVANPGVKAILTMRAPQGINPGILMLDLHLIQEPGIWPQMMVCTQARYDRVMPPGSPNYSAVDVYQHGERIAYIDNIPVIT</sequence>
<gene>
    <name evidence="1" type="ORF">KVG96_12285</name>
</gene>
<name>A0ABS6PE25_9PSED</name>
<evidence type="ECO:0000313" key="1">
    <source>
        <dbReference type="EMBL" id="MBV4458731.1"/>
    </source>
</evidence>
<comment type="caution">
    <text evidence="1">The sequence shown here is derived from an EMBL/GenBank/DDBJ whole genome shotgun (WGS) entry which is preliminary data.</text>
</comment>
<dbReference type="RefSeq" id="WP_217892312.1">
    <property type="nucleotide sequence ID" value="NZ_JAHSTS010000001.1"/>
</dbReference>
<evidence type="ECO:0000313" key="2">
    <source>
        <dbReference type="Proteomes" id="UP000765224"/>
    </source>
</evidence>
<organism evidence="1 2">
    <name type="scientific">Pseudomonas ekonensis</name>
    <dbReference type="NCBI Taxonomy" id="2842353"/>
    <lineage>
        <taxon>Bacteria</taxon>
        <taxon>Pseudomonadati</taxon>
        <taxon>Pseudomonadota</taxon>
        <taxon>Gammaproteobacteria</taxon>
        <taxon>Pseudomonadales</taxon>
        <taxon>Pseudomonadaceae</taxon>
        <taxon>Pseudomonas</taxon>
    </lineage>
</organism>
<reference evidence="1 2" key="1">
    <citation type="submission" date="2021-06" db="EMBL/GenBank/DDBJ databases">
        <title>Updating the genus Pseudomonas: Description of 43 new species and partition of the Pseudomonas putida group.</title>
        <authorList>
            <person name="Girard L."/>
            <person name="Lood C."/>
            <person name="Vandamme P."/>
            <person name="Rokni-Zadeh H."/>
            <person name="Van Noort V."/>
            <person name="Hofte M."/>
            <person name="Lavigne R."/>
            <person name="De Mot R."/>
        </authorList>
    </citation>
    <scope>NUCLEOTIDE SEQUENCE [LARGE SCALE GENOMIC DNA]</scope>
    <source>
        <strain evidence="1 2">COR58</strain>
    </source>
</reference>
<dbReference type="Proteomes" id="UP000765224">
    <property type="component" value="Unassembled WGS sequence"/>
</dbReference>
<accession>A0ABS6PE25</accession>
<dbReference type="EMBL" id="JAHSTS010000001">
    <property type="protein sequence ID" value="MBV4458731.1"/>
    <property type="molecule type" value="Genomic_DNA"/>
</dbReference>
<proteinExistence type="predicted"/>
<keyword evidence="2" id="KW-1185">Reference proteome</keyword>